<keyword evidence="4 6" id="KW-1133">Transmembrane helix</keyword>
<proteinExistence type="predicted"/>
<keyword evidence="8" id="KW-1185">Reference proteome</keyword>
<evidence type="ECO:0000256" key="6">
    <source>
        <dbReference type="SAM" id="Phobius"/>
    </source>
</evidence>
<feature type="transmembrane region" description="Helical" evidence="6">
    <location>
        <begin position="224"/>
        <end position="243"/>
    </location>
</feature>
<gene>
    <name evidence="7" type="ORF">QO011_003367</name>
</gene>
<name>A0ABU0J7V5_9HYPH</name>
<feature type="transmembrane region" description="Helical" evidence="6">
    <location>
        <begin position="263"/>
        <end position="288"/>
    </location>
</feature>
<sequence>MTSLPAEIKAHVRFANRSSRIGLLLVAVGLVVLATAPAWADRITLRLLGEIFAYVALASLWNLLAGYAGLVSVGQQAFVGIGGYVLFLTALWGGLNPLVGIPVAGAVAALAAVPIILILLRLRGAYFTIGSWVVAEIFPQVFQQVAAVGGGSGISLPAAVVKSIASARDTREFLIYWLGLALVVVTVGGIVALLRTRWGLALAAIRDNELAARSNGIDVARTRIVAFVVAACATGMVGSLIFLQKLTVTPASAFSINDWTVNVIFITVIGGIGRVEGPIVGTIVYFLLRQFLADYGSIYIIALGVVAIAVMLKAPRGLWGFVADRWDWQVFPLVRRLGKTGER</sequence>
<evidence type="ECO:0000256" key="3">
    <source>
        <dbReference type="ARBA" id="ARBA00022692"/>
    </source>
</evidence>
<comment type="caution">
    <text evidence="7">The sequence shown here is derived from an EMBL/GenBank/DDBJ whole genome shotgun (WGS) entry which is preliminary data.</text>
</comment>
<comment type="subcellular location">
    <subcellularLocation>
        <location evidence="1">Cell membrane</location>
        <topology evidence="1">Multi-pass membrane protein</topology>
    </subcellularLocation>
</comment>
<dbReference type="PANTHER" id="PTHR30482:SF17">
    <property type="entry name" value="ABC TRANSPORTER ATP-BINDING PROTEIN"/>
    <property type="match status" value="1"/>
</dbReference>
<keyword evidence="3 6" id="KW-0812">Transmembrane</keyword>
<dbReference type="Proteomes" id="UP001242480">
    <property type="component" value="Unassembled WGS sequence"/>
</dbReference>
<evidence type="ECO:0000256" key="4">
    <source>
        <dbReference type="ARBA" id="ARBA00022989"/>
    </source>
</evidence>
<evidence type="ECO:0000313" key="7">
    <source>
        <dbReference type="EMBL" id="MDQ0470348.1"/>
    </source>
</evidence>
<organism evidence="7 8">
    <name type="scientific">Labrys wisconsinensis</name>
    <dbReference type="NCBI Taxonomy" id="425677"/>
    <lineage>
        <taxon>Bacteria</taxon>
        <taxon>Pseudomonadati</taxon>
        <taxon>Pseudomonadota</taxon>
        <taxon>Alphaproteobacteria</taxon>
        <taxon>Hyphomicrobiales</taxon>
        <taxon>Xanthobacteraceae</taxon>
        <taxon>Labrys</taxon>
    </lineage>
</organism>
<evidence type="ECO:0000256" key="1">
    <source>
        <dbReference type="ARBA" id="ARBA00004651"/>
    </source>
</evidence>
<dbReference type="InterPro" id="IPR043428">
    <property type="entry name" value="LivM-like"/>
</dbReference>
<dbReference type="InterPro" id="IPR001851">
    <property type="entry name" value="ABC_transp_permease"/>
</dbReference>
<evidence type="ECO:0000256" key="5">
    <source>
        <dbReference type="ARBA" id="ARBA00023136"/>
    </source>
</evidence>
<feature type="transmembrane region" description="Helical" evidence="6">
    <location>
        <begin position="77"/>
        <end position="95"/>
    </location>
</feature>
<dbReference type="Pfam" id="PF02653">
    <property type="entry name" value="BPD_transp_2"/>
    <property type="match status" value="1"/>
</dbReference>
<feature type="transmembrane region" description="Helical" evidence="6">
    <location>
        <begin position="51"/>
        <end position="70"/>
    </location>
</feature>
<dbReference type="EMBL" id="JAUSVX010000006">
    <property type="protein sequence ID" value="MDQ0470348.1"/>
    <property type="molecule type" value="Genomic_DNA"/>
</dbReference>
<dbReference type="PANTHER" id="PTHR30482">
    <property type="entry name" value="HIGH-AFFINITY BRANCHED-CHAIN AMINO ACID TRANSPORT SYSTEM PERMEASE"/>
    <property type="match status" value="1"/>
</dbReference>
<feature type="transmembrane region" description="Helical" evidence="6">
    <location>
        <begin position="295"/>
        <end position="312"/>
    </location>
</feature>
<evidence type="ECO:0000256" key="2">
    <source>
        <dbReference type="ARBA" id="ARBA00022475"/>
    </source>
</evidence>
<reference evidence="7 8" key="1">
    <citation type="submission" date="2023-07" db="EMBL/GenBank/DDBJ databases">
        <title>Genomic Encyclopedia of Type Strains, Phase IV (KMG-IV): sequencing the most valuable type-strain genomes for metagenomic binning, comparative biology and taxonomic classification.</title>
        <authorList>
            <person name="Goeker M."/>
        </authorList>
    </citation>
    <scope>NUCLEOTIDE SEQUENCE [LARGE SCALE GENOMIC DNA]</scope>
    <source>
        <strain evidence="7 8">DSM 19619</strain>
    </source>
</reference>
<evidence type="ECO:0000313" key="8">
    <source>
        <dbReference type="Proteomes" id="UP001242480"/>
    </source>
</evidence>
<feature type="transmembrane region" description="Helical" evidence="6">
    <location>
        <begin position="21"/>
        <end position="39"/>
    </location>
</feature>
<feature type="transmembrane region" description="Helical" evidence="6">
    <location>
        <begin position="173"/>
        <end position="194"/>
    </location>
</feature>
<protein>
    <submittedName>
        <fullName evidence="7">Branched-chain amino acid transport system permease protein</fullName>
    </submittedName>
</protein>
<keyword evidence="2" id="KW-1003">Cell membrane</keyword>
<dbReference type="CDD" id="cd06581">
    <property type="entry name" value="TM_PBP1_LivM_like"/>
    <property type="match status" value="1"/>
</dbReference>
<dbReference type="RefSeq" id="WP_307274261.1">
    <property type="nucleotide sequence ID" value="NZ_JAUSVX010000006.1"/>
</dbReference>
<accession>A0ABU0J7V5</accession>
<keyword evidence="5 6" id="KW-0472">Membrane</keyword>
<feature type="transmembrane region" description="Helical" evidence="6">
    <location>
        <begin position="101"/>
        <end position="120"/>
    </location>
</feature>